<dbReference type="InterPro" id="IPR001650">
    <property type="entry name" value="Helicase_C-like"/>
</dbReference>
<keyword evidence="8 13" id="KW-0233">DNA recombination</keyword>
<dbReference type="EC" id="5.6.2.4" evidence="13"/>
<dbReference type="InterPro" id="IPR027417">
    <property type="entry name" value="P-loop_NTPase"/>
</dbReference>
<dbReference type="InterPro" id="IPR004365">
    <property type="entry name" value="NA-bd_OB_tRNA"/>
</dbReference>
<dbReference type="SUPFAM" id="SSF52540">
    <property type="entry name" value="P-loop containing nucleoside triphosphate hydrolases"/>
    <property type="match status" value="2"/>
</dbReference>
<gene>
    <name evidence="17" type="primary">recG</name>
    <name evidence="17" type="ORF">ACFY8O_00655</name>
</gene>
<comment type="function">
    <text evidence="13">Plays a critical role in recombination and DNA repair. Helps process Holliday junction intermediates to mature products by catalyzing branch migration. Has replication fork regression activity, unwinds stalled or blocked replication forks to make a HJ that can be resolved. Has a DNA unwinding activity characteristic of a DNA helicase with 3'-5' polarity.</text>
</comment>
<feature type="domain" description="Helicase ATP-binding" evidence="15">
    <location>
        <begin position="287"/>
        <end position="460"/>
    </location>
</feature>
<dbReference type="GO" id="GO:0003678">
    <property type="term" value="F:DNA helicase activity"/>
    <property type="evidence" value="ECO:0007669"/>
    <property type="project" value="UniProtKB-EC"/>
</dbReference>
<organism evidence="17 18">
    <name type="scientific">Streptomyces argenteolus</name>
    <dbReference type="NCBI Taxonomy" id="67274"/>
    <lineage>
        <taxon>Bacteria</taxon>
        <taxon>Bacillati</taxon>
        <taxon>Actinomycetota</taxon>
        <taxon>Actinomycetes</taxon>
        <taxon>Kitasatosporales</taxon>
        <taxon>Streptomycetaceae</taxon>
        <taxon>Streptomyces</taxon>
    </lineage>
</organism>
<dbReference type="Gene3D" id="2.40.50.140">
    <property type="entry name" value="Nucleic acid-binding proteins"/>
    <property type="match status" value="1"/>
</dbReference>
<evidence type="ECO:0000256" key="9">
    <source>
        <dbReference type="ARBA" id="ARBA00023204"/>
    </source>
</evidence>
<comment type="catalytic activity">
    <reaction evidence="12 13">
        <text>ATP + H2O = ADP + phosphate + H(+)</text>
        <dbReference type="Rhea" id="RHEA:13065"/>
        <dbReference type="ChEBI" id="CHEBI:15377"/>
        <dbReference type="ChEBI" id="CHEBI:15378"/>
        <dbReference type="ChEBI" id="CHEBI:30616"/>
        <dbReference type="ChEBI" id="CHEBI:43474"/>
        <dbReference type="ChEBI" id="CHEBI:456216"/>
        <dbReference type="EC" id="5.6.2.4"/>
    </reaction>
</comment>
<evidence type="ECO:0000256" key="8">
    <source>
        <dbReference type="ARBA" id="ARBA00023172"/>
    </source>
</evidence>
<evidence type="ECO:0000259" key="16">
    <source>
        <dbReference type="PROSITE" id="PS51194"/>
    </source>
</evidence>
<evidence type="ECO:0000256" key="12">
    <source>
        <dbReference type="ARBA" id="ARBA00048988"/>
    </source>
</evidence>
<keyword evidence="2 13" id="KW-0547">Nucleotide-binding</keyword>
<evidence type="ECO:0000256" key="14">
    <source>
        <dbReference type="SAM" id="MobiDB-lite"/>
    </source>
</evidence>
<keyword evidence="5 13" id="KW-0347">Helicase</keyword>
<comment type="caution">
    <text evidence="17">The sequence shown here is derived from an EMBL/GenBank/DDBJ whole genome shotgun (WGS) entry which is preliminary data.</text>
</comment>
<evidence type="ECO:0000313" key="18">
    <source>
        <dbReference type="Proteomes" id="UP001602322"/>
    </source>
</evidence>
<dbReference type="Pfam" id="PF00271">
    <property type="entry name" value="Helicase_C"/>
    <property type="match status" value="1"/>
</dbReference>
<dbReference type="SUPFAM" id="SSF50249">
    <property type="entry name" value="Nucleic acid-binding proteins"/>
    <property type="match status" value="1"/>
</dbReference>
<comment type="catalytic activity">
    <reaction evidence="11 13">
        <text>Couples ATP hydrolysis with the unwinding of duplex DNA by translocating in the 3'-5' direction.</text>
        <dbReference type="EC" id="5.6.2.4"/>
    </reaction>
</comment>
<feature type="domain" description="Helicase C-terminal" evidence="16">
    <location>
        <begin position="483"/>
        <end position="660"/>
    </location>
</feature>
<dbReference type="PROSITE" id="PS51192">
    <property type="entry name" value="HELICASE_ATP_BIND_1"/>
    <property type="match status" value="1"/>
</dbReference>
<evidence type="ECO:0000256" key="3">
    <source>
        <dbReference type="ARBA" id="ARBA00022763"/>
    </source>
</evidence>
<dbReference type="Pfam" id="PF00270">
    <property type="entry name" value="DEAD"/>
    <property type="match status" value="1"/>
</dbReference>
<dbReference type="InterPro" id="IPR014001">
    <property type="entry name" value="Helicase_ATP-bd"/>
</dbReference>
<sequence>MERVSAFDEPLKKLLGGATAKVMAEHLDLHTVGDLLHHYPRRYEERGRLTALTELPLDEHVTVVAQVADARVMMFNNGRGKRLEVTLTDGSGRLQLVFFGHGVHKPHKELLPGRRAMFAGKVSVFNRKMQLAHPTYQLLDAHDEGEATEAVDAFAGQLLPIYPACKQLDSWRIAKAVDTVLPSAQEAVDPLPPSLRDGRGLVPLPEALVRIHRPQTKADIAAARDRLRWDEAFVLQVALARRRFADTQLPAAARAAVPGGMLDAFDATLPFTLTDGQLKVTEEIFGDLATEHPMHRLLQGEVGSGKTLVALRAMLQVVDAGGQAAMLAPTEVLAQQHHRSVTEMMGELAEGGMLGGSDKGTKVVLLTGSMGTAARRQALLDLVTGEAGIVIGTHALIEDKVKFHDLGLVVVDEQHRFGVEQRDALRSKGKQPPHLLVMTATPIPRTVAMTVFGDLETSVLDQLPAGRSPIASHVVPAKDKPHFLSRAWERVREEVENGHQAYVVCPRIGDDDEAPEKKGKPAAGEDAEKRPPLAVTEIAEQLAKGPLAGLRIEILHGRMQPDDKDDVMRRFAAGQVDVLVATTVIEVGVNVPNATAMVIMDADRFGVSQLHQLRGRVGRGSAPGLCLLVSEAHEASPARARLSAVAATLDGFELSRIDLEQRREGDVLGQAQSGVRSSLRVLSVIDDEEVIAAAREEAVRVVAGDPSLERLPELRTALDALLDKDREEYLDKG</sequence>
<dbReference type="PANTHER" id="PTHR47964:SF1">
    <property type="entry name" value="ATP-DEPENDENT DNA HELICASE HOMOLOG RECG, CHLOROPLASTIC"/>
    <property type="match status" value="1"/>
</dbReference>
<dbReference type="InterPro" id="IPR047112">
    <property type="entry name" value="RecG/Mfd"/>
</dbReference>
<evidence type="ECO:0000256" key="4">
    <source>
        <dbReference type="ARBA" id="ARBA00022801"/>
    </source>
</evidence>
<dbReference type="PANTHER" id="PTHR47964">
    <property type="entry name" value="ATP-DEPENDENT DNA HELICASE HOMOLOG RECG, CHLOROPLASTIC"/>
    <property type="match status" value="1"/>
</dbReference>
<dbReference type="Gene3D" id="3.40.50.300">
    <property type="entry name" value="P-loop containing nucleotide triphosphate hydrolases"/>
    <property type="match status" value="2"/>
</dbReference>
<keyword evidence="9 13" id="KW-0234">DNA repair</keyword>
<evidence type="ECO:0000256" key="1">
    <source>
        <dbReference type="ARBA" id="ARBA00007504"/>
    </source>
</evidence>
<dbReference type="Pfam" id="PF01336">
    <property type="entry name" value="tRNA_anti-codon"/>
    <property type="match status" value="1"/>
</dbReference>
<dbReference type="NCBIfam" id="TIGR00643">
    <property type="entry name" value="recG"/>
    <property type="match status" value="1"/>
</dbReference>
<dbReference type="InterPro" id="IPR011545">
    <property type="entry name" value="DEAD/DEAH_box_helicase_dom"/>
</dbReference>
<dbReference type="NCBIfam" id="NF008167">
    <property type="entry name" value="PRK10917.2-1"/>
    <property type="match status" value="1"/>
</dbReference>
<dbReference type="GO" id="GO:0016787">
    <property type="term" value="F:hydrolase activity"/>
    <property type="evidence" value="ECO:0007669"/>
    <property type="project" value="UniProtKB-KW"/>
</dbReference>
<keyword evidence="3 13" id="KW-0227">DNA damage</keyword>
<name>A0ABW6WX59_9ACTN</name>
<evidence type="ECO:0000256" key="11">
    <source>
        <dbReference type="ARBA" id="ARBA00034617"/>
    </source>
</evidence>
<dbReference type="InterPro" id="IPR004609">
    <property type="entry name" value="ATP-dep_DNA_helicase_RecG"/>
</dbReference>
<feature type="region of interest" description="Disordered" evidence="14">
    <location>
        <begin position="507"/>
        <end position="531"/>
    </location>
</feature>
<dbReference type="Pfam" id="PF19833">
    <property type="entry name" value="RecG_dom3_C"/>
    <property type="match status" value="1"/>
</dbReference>
<evidence type="ECO:0000256" key="5">
    <source>
        <dbReference type="ARBA" id="ARBA00022806"/>
    </source>
</evidence>
<dbReference type="SMART" id="SM00490">
    <property type="entry name" value="HELICc"/>
    <property type="match status" value="1"/>
</dbReference>
<dbReference type="CDD" id="cd17992">
    <property type="entry name" value="DEXHc_RecG"/>
    <property type="match status" value="1"/>
</dbReference>
<evidence type="ECO:0000256" key="7">
    <source>
        <dbReference type="ARBA" id="ARBA00023125"/>
    </source>
</evidence>
<dbReference type="RefSeq" id="WP_387897497.1">
    <property type="nucleotide sequence ID" value="NZ_JBIBEG010000001.1"/>
</dbReference>
<evidence type="ECO:0000256" key="2">
    <source>
        <dbReference type="ARBA" id="ARBA00022741"/>
    </source>
</evidence>
<keyword evidence="18" id="KW-1185">Reference proteome</keyword>
<evidence type="ECO:0000256" key="6">
    <source>
        <dbReference type="ARBA" id="ARBA00022840"/>
    </source>
</evidence>
<keyword evidence="6 13" id="KW-0067">ATP-binding</keyword>
<accession>A0ABW6WX59</accession>
<dbReference type="InterPro" id="IPR045562">
    <property type="entry name" value="RecG_dom3_C"/>
</dbReference>
<evidence type="ECO:0000259" key="15">
    <source>
        <dbReference type="PROSITE" id="PS51192"/>
    </source>
</evidence>
<dbReference type="InterPro" id="IPR012340">
    <property type="entry name" value="NA-bd_OB-fold"/>
</dbReference>
<dbReference type="NCBIfam" id="NF008168">
    <property type="entry name" value="PRK10917.2-2"/>
    <property type="match status" value="1"/>
</dbReference>
<comment type="similarity">
    <text evidence="1 13">Belongs to the helicase family. RecG subfamily.</text>
</comment>
<reference evidence="17 18" key="1">
    <citation type="submission" date="2024-10" db="EMBL/GenBank/DDBJ databases">
        <title>The Natural Products Discovery Center: Release of the First 8490 Sequenced Strains for Exploring Actinobacteria Biosynthetic Diversity.</title>
        <authorList>
            <person name="Kalkreuter E."/>
            <person name="Kautsar S.A."/>
            <person name="Yang D."/>
            <person name="Bader C.D."/>
            <person name="Teijaro C.N."/>
            <person name="Fluegel L."/>
            <person name="Davis C.M."/>
            <person name="Simpson J.R."/>
            <person name="Lauterbach L."/>
            <person name="Steele A.D."/>
            <person name="Gui C."/>
            <person name="Meng S."/>
            <person name="Li G."/>
            <person name="Viehrig K."/>
            <person name="Ye F."/>
            <person name="Su P."/>
            <person name="Kiefer A.F."/>
            <person name="Nichols A."/>
            <person name="Cepeda A.J."/>
            <person name="Yan W."/>
            <person name="Fan B."/>
            <person name="Jiang Y."/>
            <person name="Adhikari A."/>
            <person name="Zheng C.-J."/>
            <person name="Schuster L."/>
            <person name="Cowan T.M."/>
            <person name="Smanski M.J."/>
            <person name="Chevrette M.G."/>
            <person name="De Carvalho L.P.S."/>
            <person name="Shen B."/>
        </authorList>
    </citation>
    <scope>NUCLEOTIDE SEQUENCE [LARGE SCALE GENOMIC DNA]</scope>
    <source>
        <strain evidence="17 18">NPDC012540</strain>
    </source>
</reference>
<dbReference type="EMBL" id="JBIBEG010000001">
    <property type="protein sequence ID" value="MFF5894415.1"/>
    <property type="molecule type" value="Genomic_DNA"/>
</dbReference>
<dbReference type="PROSITE" id="PS51194">
    <property type="entry name" value="HELICASE_CTER"/>
    <property type="match status" value="1"/>
</dbReference>
<protein>
    <recommendedName>
        <fullName evidence="13">ATP-dependent DNA helicase RecG</fullName>
        <ecNumber evidence="13">5.6.2.4</ecNumber>
    </recommendedName>
</protein>
<keyword evidence="7" id="KW-0238">DNA-binding</keyword>
<dbReference type="Proteomes" id="UP001602322">
    <property type="component" value="Unassembled WGS sequence"/>
</dbReference>
<evidence type="ECO:0000313" key="17">
    <source>
        <dbReference type="EMBL" id="MFF5894415.1"/>
    </source>
</evidence>
<evidence type="ECO:0000256" key="13">
    <source>
        <dbReference type="RuleBase" id="RU363016"/>
    </source>
</evidence>
<proteinExistence type="inferred from homology"/>
<dbReference type="SMART" id="SM00487">
    <property type="entry name" value="DEXDc"/>
    <property type="match status" value="1"/>
</dbReference>
<dbReference type="CDD" id="cd04488">
    <property type="entry name" value="RecG_wedge_OBF"/>
    <property type="match status" value="1"/>
</dbReference>
<keyword evidence="4 13" id="KW-0378">Hydrolase</keyword>
<keyword evidence="10" id="KW-0413">Isomerase</keyword>
<evidence type="ECO:0000256" key="10">
    <source>
        <dbReference type="ARBA" id="ARBA00023235"/>
    </source>
</evidence>